<gene>
    <name evidence="1" type="ORF">SAMEA3906486_05347</name>
</gene>
<dbReference type="RefSeq" id="WP_066134147.1">
    <property type="nucleotide sequence ID" value="NZ_FKIF01000010.1"/>
</dbReference>
<proteinExistence type="predicted"/>
<accession>A0A157SVZ0</accession>
<keyword evidence="2" id="KW-1185">Reference proteome</keyword>
<evidence type="ECO:0000313" key="1">
    <source>
        <dbReference type="EMBL" id="SAI74630.1"/>
    </source>
</evidence>
<reference evidence="1 2" key="1">
    <citation type="submission" date="2016-04" db="EMBL/GenBank/DDBJ databases">
        <authorList>
            <consortium name="Pathogen Informatics"/>
        </authorList>
    </citation>
    <scope>NUCLEOTIDE SEQUENCE [LARGE SCALE GENOMIC DNA]</scope>
    <source>
        <strain evidence="1 2">H050680373</strain>
    </source>
</reference>
<dbReference type="EMBL" id="FKIF01000010">
    <property type="protein sequence ID" value="SAI74630.1"/>
    <property type="molecule type" value="Genomic_DNA"/>
</dbReference>
<organism evidence="1 2">
    <name type="scientific">Bordetella ansorpii</name>
    <dbReference type="NCBI Taxonomy" id="288768"/>
    <lineage>
        <taxon>Bacteria</taxon>
        <taxon>Pseudomonadati</taxon>
        <taxon>Pseudomonadota</taxon>
        <taxon>Betaproteobacteria</taxon>
        <taxon>Burkholderiales</taxon>
        <taxon>Alcaligenaceae</taxon>
        <taxon>Bordetella</taxon>
    </lineage>
</organism>
<dbReference type="AlphaFoldDB" id="A0A157SVZ0"/>
<dbReference type="PANTHER" id="PTHR17985">
    <property type="entry name" value="SER/THR-RICH PROTEIN T10 IN DGCR REGION"/>
    <property type="match status" value="1"/>
</dbReference>
<evidence type="ECO:0000313" key="2">
    <source>
        <dbReference type="Proteomes" id="UP000076848"/>
    </source>
</evidence>
<dbReference type="OrthoDB" id="4380123at2"/>
<sequence>MCLAVLALHQVAGLPVLMAANRDEFHARPTAPAARWEGDGPAIYGGRDLLAGGSWMGVTETGRYAVVTNFRDPSTQMADAPSRGALVEAYLRGTDRPSGYLMTVAREGQRYNGFNLIVGDAREAWYYGNRGAAPHRLPPGVYALSNHLLDTPWPKLARLKVAFTQVIARAPQPDLPALYGALADRSPAADSELPDTGVGLERERMLSSPFIVSPHYGTRASSILALHEDGRGELHERGFDPTGTATRDSDLAFHWRDDR</sequence>
<dbReference type="InterPro" id="IPR008551">
    <property type="entry name" value="TANGO2"/>
</dbReference>
<dbReference type="PANTHER" id="PTHR17985:SF8">
    <property type="entry name" value="TRANSPORT AND GOLGI ORGANIZATION PROTEIN 2 HOMOLOG"/>
    <property type="match status" value="1"/>
</dbReference>
<dbReference type="Proteomes" id="UP000076848">
    <property type="component" value="Unassembled WGS sequence"/>
</dbReference>
<dbReference type="STRING" id="288768.SAMEA3906486_05347"/>
<name>A0A157SVZ0_9BORD</name>
<dbReference type="Pfam" id="PF05742">
    <property type="entry name" value="TANGO2"/>
    <property type="match status" value="1"/>
</dbReference>
<protein>
    <submittedName>
        <fullName evidence="1">Ser/Thr-rich protein T10</fullName>
    </submittedName>
</protein>